<feature type="domain" description="Multidrug resistance protein MdtA-like barrel-sandwich hybrid" evidence="5">
    <location>
        <begin position="83"/>
        <end position="270"/>
    </location>
</feature>
<dbReference type="Proteomes" id="UP000440694">
    <property type="component" value="Unassembled WGS sequence"/>
</dbReference>
<dbReference type="RefSeq" id="WP_154738904.1">
    <property type="nucleotide sequence ID" value="NZ_WMBQ01000001.1"/>
</dbReference>
<dbReference type="InterPro" id="IPR050465">
    <property type="entry name" value="UPF0194_transport"/>
</dbReference>
<proteinExistence type="predicted"/>
<dbReference type="Pfam" id="PF25917">
    <property type="entry name" value="BSH_RND"/>
    <property type="match status" value="1"/>
</dbReference>
<protein>
    <submittedName>
        <fullName evidence="7">HlyD family efflux transporter periplasmic adaptor subunit</fullName>
    </submittedName>
</protein>
<dbReference type="SUPFAM" id="SSF111369">
    <property type="entry name" value="HlyD-like secretion proteins"/>
    <property type="match status" value="1"/>
</dbReference>
<dbReference type="Gene3D" id="2.40.30.170">
    <property type="match status" value="1"/>
</dbReference>
<evidence type="ECO:0000259" key="5">
    <source>
        <dbReference type="Pfam" id="PF25917"/>
    </source>
</evidence>
<comment type="caution">
    <text evidence="7">The sequence shown here is derived from an EMBL/GenBank/DDBJ whole genome shotgun (WGS) entry which is preliminary data.</text>
</comment>
<dbReference type="InterPro" id="IPR058625">
    <property type="entry name" value="MdtA-like_BSH"/>
</dbReference>
<dbReference type="PANTHER" id="PTHR32347:SF27">
    <property type="entry name" value="RND EFFLUX PUMP MEMBRANE FUSION PROTEIN BARREL-SANDWICH DOMAIN-CONTAINING PROTEIN"/>
    <property type="match status" value="1"/>
</dbReference>
<keyword evidence="4" id="KW-1133">Transmembrane helix</keyword>
<evidence type="ECO:0000259" key="6">
    <source>
        <dbReference type="Pfam" id="PF25990"/>
    </source>
</evidence>
<comment type="subcellular location">
    <subcellularLocation>
        <location evidence="1">Cell envelope</location>
    </subcellularLocation>
</comment>
<evidence type="ECO:0000313" key="8">
    <source>
        <dbReference type="Proteomes" id="UP000440694"/>
    </source>
</evidence>
<keyword evidence="4" id="KW-0812">Transmembrane</keyword>
<keyword evidence="8" id="KW-1185">Reference proteome</keyword>
<name>A0A6I3KHJ5_9HYPH</name>
<keyword evidence="2 3" id="KW-0175">Coiled coil</keyword>
<dbReference type="InterPro" id="IPR058636">
    <property type="entry name" value="Beta-barrel_YknX"/>
</dbReference>
<evidence type="ECO:0000256" key="4">
    <source>
        <dbReference type="SAM" id="Phobius"/>
    </source>
</evidence>
<dbReference type="PANTHER" id="PTHR32347">
    <property type="entry name" value="EFFLUX SYSTEM COMPONENT YKNX-RELATED"/>
    <property type="match status" value="1"/>
</dbReference>
<feature type="coiled-coil region" evidence="3">
    <location>
        <begin position="134"/>
        <end position="213"/>
    </location>
</feature>
<evidence type="ECO:0000256" key="1">
    <source>
        <dbReference type="ARBA" id="ARBA00004196"/>
    </source>
</evidence>
<organism evidence="7 8">
    <name type="scientific">Hyphomicrobium album</name>
    <dbReference type="NCBI Taxonomy" id="2665159"/>
    <lineage>
        <taxon>Bacteria</taxon>
        <taxon>Pseudomonadati</taxon>
        <taxon>Pseudomonadota</taxon>
        <taxon>Alphaproteobacteria</taxon>
        <taxon>Hyphomicrobiales</taxon>
        <taxon>Hyphomicrobiaceae</taxon>
        <taxon>Hyphomicrobium</taxon>
    </lineage>
</organism>
<evidence type="ECO:0000313" key="7">
    <source>
        <dbReference type="EMBL" id="MTD94484.1"/>
    </source>
</evidence>
<dbReference type="Pfam" id="PF25990">
    <property type="entry name" value="Beta-barrel_YknX"/>
    <property type="match status" value="1"/>
</dbReference>
<dbReference type="AlphaFoldDB" id="A0A6I3KHJ5"/>
<gene>
    <name evidence="7" type="ORF">GIW81_09065</name>
</gene>
<feature type="transmembrane region" description="Helical" evidence="4">
    <location>
        <begin position="7"/>
        <end position="26"/>
    </location>
</feature>
<sequence>MLKKVNPTVITLGIAGILAVAVGFYVNSVSWGPIAEEKTTQAASTDNGAKPANSNNNQTTAAAMQPTWAASATGRVEPKSGEVRVTAEVGGRIVDIPVNLNDQVKNGDLLVRLDDDDAITKVVGANAEAQVRVRERNEEDARGLQLERRNAEDAVAAAERSVFGAQQEFDDALDQKRNHNGAQDAVDKGRTKLEDARKKLADERANLASVNAKSGMPLPTRLEAALTVARAELTGAELGVEHTRIRAPFDGTVLNVIAKEGEVAAPSPENTLVIYGDLSTMKVRAEVEERDAAKIRVGQRVIVRADAYPEQDFEGKVTSIAQSLSPPNIQSRGPRRPNDVEVLEAVVDLEGAPPLLTGMRVDVFFKLDATASTK</sequence>
<dbReference type="GO" id="GO:0030313">
    <property type="term" value="C:cell envelope"/>
    <property type="evidence" value="ECO:0007669"/>
    <property type="project" value="UniProtKB-SubCell"/>
</dbReference>
<dbReference type="EMBL" id="WMBQ01000001">
    <property type="protein sequence ID" value="MTD94484.1"/>
    <property type="molecule type" value="Genomic_DNA"/>
</dbReference>
<evidence type="ECO:0000256" key="2">
    <source>
        <dbReference type="ARBA" id="ARBA00023054"/>
    </source>
</evidence>
<feature type="domain" description="YknX-like beta-barrel" evidence="6">
    <location>
        <begin position="281"/>
        <end position="351"/>
    </location>
</feature>
<keyword evidence="4" id="KW-0472">Membrane</keyword>
<accession>A0A6I3KHJ5</accession>
<dbReference type="Gene3D" id="2.40.50.100">
    <property type="match status" value="1"/>
</dbReference>
<evidence type="ECO:0000256" key="3">
    <source>
        <dbReference type="SAM" id="Coils"/>
    </source>
</evidence>
<reference evidence="7 8" key="1">
    <citation type="submission" date="2019-11" db="EMBL/GenBank/DDBJ databases">
        <title>Identification of a novel strain.</title>
        <authorList>
            <person name="Xu Q."/>
            <person name="Wang G."/>
        </authorList>
    </citation>
    <scope>NUCLEOTIDE SEQUENCE [LARGE SCALE GENOMIC DNA]</scope>
    <source>
        <strain evidence="8">xq</strain>
    </source>
</reference>